<gene>
    <name evidence="7" type="ORF">PLOB_00000760</name>
</gene>
<evidence type="ECO:0000313" key="7">
    <source>
        <dbReference type="EMBL" id="CAH3042955.1"/>
    </source>
</evidence>
<sequence length="602" mass="68117">MENKSGHRHESGSATKGYLLFDEETLNFFLYGNRKVRVIDVNKLKRSAENHQEPSTSKKQKLTPGREEPPLTNAIRSFPDEVQLCLSSLPGAIYGVCAKEHIPLGTWIGPYEGRRIPPQHNTPDIDSSYLWEIFKDGKLSHFLDGSDEENSSWMRFIRCARHPKEQNLYAFQYCGNIFYRAFKEIPPGRELLVWYDDKYPQFLGIPLGMQDYEFYRESVTSLNPRSSQKISSSSTQVNSSNQDPKQYGARDSRNNPHTGGFRAPLTHAVKPRFNRPIGSMGSSFGKEHFSSTSIRGGSGFTGPFREGNKGTEMLLIPPSANDKHLIRTSTSGSSLFSNKNMYQMQTRKSDLIPTTDQLSNESLKISSTQGQSSNKQQLKPQDGMTEMRDSLAPNGTALSQRAMFASEVSRPPFTKNDQQVSPRTSEGPAFKREHNFERTMPTLHPYLPKTPPLQRINHFNAERIDASGIPSEEFGMWRCRQCLKTFTQRVSLQMHECSKAPEKPYQCGQCTFSFATPSALRSHVDLHTNDKLYKCGFCSRAFSGATTLNNHIRTHTGEKPFNCDKCNKTFSQASHLARHQRVPGECLKTDYTNRDVKCSNDS</sequence>
<name>A0ABN8N4N6_9CNID</name>
<evidence type="ECO:0000256" key="2">
    <source>
        <dbReference type="ARBA" id="ARBA00023163"/>
    </source>
</evidence>
<comment type="caution">
    <text evidence="7">The sequence shown here is derived from an EMBL/GenBank/DDBJ whole genome shotgun (WGS) entry which is preliminary data.</text>
</comment>
<keyword evidence="3" id="KW-0479">Metal-binding</keyword>
<protein>
    <recommendedName>
        <fullName evidence="9">Histone-lysine N-methyltransferase PRDM6</fullName>
    </recommendedName>
</protein>
<proteinExistence type="predicted"/>
<keyword evidence="8" id="KW-1185">Reference proteome</keyword>
<feature type="domain" description="SET" evidence="6">
    <location>
        <begin position="80"/>
        <end position="196"/>
    </location>
</feature>
<dbReference type="InterPro" id="IPR001214">
    <property type="entry name" value="SET_dom"/>
</dbReference>
<feature type="domain" description="C2H2-type" evidence="5">
    <location>
        <begin position="561"/>
        <end position="582"/>
    </location>
</feature>
<dbReference type="EMBL" id="CALNXK010000010">
    <property type="protein sequence ID" value="CAH3042955.1"/>
    <property type="molecule type" value="Genomic_DNA"/>
</dbReference>
<feature type="region of interest" description="Disordered" evidence="4">
    <location>
        <begin position="47"/>
        <end position="73"/>
    </location>
</feature>
<dbReference type="PROSITE" id="PS00028">
    <property type="entry name" value="ZINC_FINGER_C2H2_1"/>
    <property type="match status" value="2"/>
</dbReference>
<feature type="compositionally biased region" description="Low complexity" evidence="4">
    <location>
        <begin position="225"/>
        <end position="242"/>
    </location>
</feature>
<evidence type="ECO:0000259" key="6">
    <source>
        <dbReference type="PROSITE" id="PS50280"/>
    </source>
</evidence>
<feature type="compositionally biased region" description="Polar residues" evidence="4">
    <location>
        <begin position="361"/>
        <end position="379"/>
    </location>
</feature>
<feature type="domain" description="C2H2-type" evidence="5">
    <location>
        <begin position="533"/>
        <end position="560"/>
    </location>
</feature>
<dbReference type="InterPro" id="IPR050331">
    <property type="entry name" value="Zinc_finger"/>
</dbReference>
<dbReference type="SMART" id="SM00355">
    <property type="entry name" value="ZnF_C2H2"/>
    <property type="match status" value="4"/>
</dbReference>
<dbReference type="Pfam" id="PF21549">
    <property type="entry name" value="PRDM2_PR"/>
    <property type="match status" value="1"/>
</dbReference>
<evidence type="ECO:0000256" key="1">
    <source>
        <dbReference type="ARBA" id="ARBA00023015"/>
    </source>
</evidence>
<keyword evidence="1" id="KW-0805">Transcription regulation</keyword>
<evidence type="ECO:0000256" key="4">
    <source>
        <dbReference type="SAM" id="MobiDB-lite"/>
    </source>
</evidence>
<dbReference type="PANTHER" id="PTHR16515:SF22">
    <property type="entry name" value="HISTONE-LYSINE N-METHYLTRANSFERASE PRDM6-RELATED"/>
    <property type="match status" value="1"/>
</dbReference>
<dbReference type="PROSITE" id="PS50280">
    <property type="entry name" value="SET"/>
    <property type="match status" value="1"/>
</dbReference>
<dbReference type="Pfam" id="PF00096">
    <property type="entry name" value="zf-C2H2"/>
    <property type="match status" value="3"/>
</dbReference>
<feature type="domain" description="C2H2-type" evidence="5">
    <location>
        <begin position="505"/>
        <end position="532"/>
    </location>
</feature>
<dbReference type="Gene3D" id="2.170.270.10">
    <property type="entry name" value="SET domain"/>
    <property type="match status" value="1"/>
</dbReference>
<feature type="region of interest" description="Disordered" evidence="4">
    <location>
        <begin position="409"/>
        <end position="428"/>
    </location>
</feature>
<dbReference type="InterPro" id="IPR046341">
    <property type="entry name" value="SET_dom_sf"/>
</dbReference>
<keyword evidence="3" id="KW-0862">Zinc</keyword>
<feature type="region of interest" description="Disordered" evidence="4">
    <location>
        <begin position="225"/>
        <end position="268"/>
    </location>
</feature>
<evidence type="ECO:0000313" key="8">
    <source>
        <dbReference type="Proteomes" id="UP001159405"/>
    </source>
</evidence>
<keyword evidence="2" id="KW-0804">Transcription</keyword>
<organism evidence="7 8">
    <name type="scientific">Porites lobata</name>
    <dbReference type="NCBI Taxonomy" id="104759"/>
    <lineage>
        <taxon>Eukaryota</taxon>
        <taxon>Metazoa</taxon>
        <taxon>Cnidaria</taxon>
        <taxon>Anthozoa</taxon>
        <taxon>Hexacorallia</taxon>
        <taxon>Scleractinia</taxon>
        <taxon>Fungiina</taxon>
        <taxon>Poritidae</taxon>
        <taxon>Porites</taxon>
    </lineage>
</organism>
<evidence type="ECO:0000256" key="3">
    <source>
        <dbReference type="PROSITE-ProRule" id="PRU00042"/>
    </source>
</evidence>
<feature type="domain" description="C2H2-type" evidence="5">
    <location>
        <begin position="477"/>
        <end position="504"/>
    </location>
</feature>
<dbReference type="SUPFAM" id="SSF82199">
    <property type="entry name" value="SET domain"/>
    <property type="match status" value="1"/>
</dbReference>
<keyword evidence="3" id="KW-0863">Zinc-finger</keyword>
<evidence type="ECO:0000259" key="5">
    <source>
        <dbReference type="PROSITE" id="PS50157"/>
    </source>
</evidence>
<reference evidence="7 8" key="1">
    <citation type="submission" date="2022-05" db="EMBL/GenBank/DDBJ databases">
        <authorList>
            <consortium name="Genoscope - CEA"/>
            <person name="William W."/>
        </authorList>
    </citation>
    <scope>NUCLEOTIDE SEQUENCE [LARGE SCALE GENOMIC DNA]</scope>
</reference>
<dbReference type="Proteomes" id="UP001159405">
    <property type="component" value="Unassembled WGS sequence"/>
</dbReference>
<dbReference type="PANTHER" id="PTHR16515">
    <property type="entry name" value="PR DOMAIN ZINC FINGER PROTEIN"/>
    <property type="match status" value="1"/>
</dbReference>
<dbReference type="InterPro" id="IPR013087">
    <property type="entry name" value="Znf_C2H2_type"/>
</dbReference>
<dbReference type="PROSITE" id="PS50157">
    <property type="entry name" value="ZINC_FINGER_C2H2_2"/>
    <property type="match status" value="4"/>
</dbReference>
<accession>A0ABN8N4N6</accession>
<dbReference type="Gene3D" id="3.30.160.60">
    <property type="entry name" value="Classic Zinc Finger"/>
    <property type="match status" value="3"/>
</dbReference>
<dbReference type="SMART" id="SM00317">
    <property type="entry name" value="SET"/>
    <property type="match status" value="1"/>
</dbReference>
<evidence type="ECO:0008006" key="9">
    <source>
        <dbReference type="Google" id="ProtNLM"/>
    </source>
</evidence>
<feature type="region of interest" description="Disordered" evidence="4">
    <location>
        <begin position="361"/>
        <end position="391"/>
    </location>
</feature>
<dbReference type="SUPFAM" id="SSF57667">
    <property type="entry name" value="beta-beta-alpha zinc fingers"/>
    <property type="match status" value="2"/>
</dbReference>
<feature type="compositionally biased region" description="Polar residues" evidence="4">
    <location>
        <begin position="415"/>
        <end position="424"/>
    </location>
</feature>
<dbReference type="InterPro" id="IPR036236">
    <property type="entry name" value="Znf_C2H2_sf"/>
</dbReference>